<comment type="catalytic activity">
    <reaction evidence="5">
        <text>(6S)-5-formyl-5,6,7,8-tetrahydrofolate + ATP = (6R)-5,10-methenyltetrahydrofolate + ADP + phosphate</text>
        <dbReference type="Rhea" id="RHEA:10488"/>
        <dbReference type="ChEBI" id="CHEBI:30616"/>
        <dbReference type="ChEBI" id="CHEBI:43474"/>
        <dbReference type="ChEBI" id="CHEBI:57455"/>
        <dbReference type="ChEBI" id="CHEBI:57457"/>
        <dbReference type="ChEBI" id="CHEBI:456216"/>
        <dbReference type="EC" id="6.3.3.2"/>
    </reaction>
</comment>
<dbReference type="Gene3D" id="3.40.50.10420">
    <property type="entry name" value="NagB/RpiA/CoA transferase-like"/>
    <property type="match status" value="1"/>
</dbReference>
<evidence type="ECO:0000313" key="6">
    <source>
        <dbReference type="EMBL" id="PTI28722.1"/>
    </source>
</evidence>
<dbReference type="InterPro" id="IPR037171">
    <property type="entry name" value="NagB/RpiA_transferase-like"/>
</dbReference>
<protein>
    <recommendedName>
        <fullName evidence="5">5-formyltetrahydrofolate cyclo-ligase</fullName>
        <ecNumber evidence="5">6.3.3.2</ecNumber>
    </recommendedName>
</protein>
<comment type="similarity">
    <text evidence="1 5">Belongs to the 5-formyltetrahydrofolate cyclo-ligase family.</text>
</comment>
<sequence>MTIKKKLRKEILDLMRNQQKSQKENYDFNLRKQLFDHDKYKNAKSVAIVMSMDHEVDTLPIIEKLLQDNKKVYVPTTNYSTKIMKFQQLTDLESIALDEKGIKYIDKQTEISDDIDLIIVPGVVFSEDGYRIGYGGGYYDKYLSEYKGSTLSLVYPFQIKSFDTEEHDVPVEEIILPNVIYGEE</sequence>
<dbReference type="AlphaFoldDB" id="A0A2T4PRG1"/>
<dbReference type="RefSeq" id="WP_103323127.1">
    <property type="nucleotide sequence ID" value="NZ_BMDF01000001.1"/>
</dbReference>
<dbReference type="EMBL" id="PZFK01000024">
    <property type="protein sequence ID" value="PTI28722.1"/>
    <property type="molecule type" value="Genomic_DNA"/>
</dbReference>
<evidence type="ECO:0000256" key="2">
    <source>
        <dbReference type="ARBA" id="ARBA00022741"/>
    </source>
</evidence>
<dbReference type="GO" id="GO:0009396">
    <property type="term" value="P:folic acid-containing compound biosynthetic process"/>
    <property type="evidence" value="ECO:0007669"/>
    <property type="project" value="TreeGrafter"/>
</dbReference>
<dbReference type="PIRSF" id="PIRSF006806">
    <property type="entry name" value="FTHF_cligase"/>
    <property type="match status" value="1"/>
</dbReference>
<reference evidence="6 8" key="1">
    <citation type="journal article" date="2016" name="Front. Microbiol.">
        <title>Comprehensive Phylogenetic Analysis of Bovine Non-aureus Staphylococci Species Based on Whole-Genome Sequencing.</title>
        <authorList>
            <person name="Naushad S."/>
            <person name="Barkema H.W."/>
            <person name="Luby C."/>
            <person name="Condas L.A."/>
            <person name="Nobrega D.B."/>
            <person name="Carson D.A."/>
            <person name="De Buck J."/>
        </authorList>
    </citation>
    <scope>NUCLEOTIDE SEQUENCE [LARGE SCALE GENOMIC DNA]</scope>
    <source>
        <strain evidence="6 8">SNUC 2204</strain>
    </source>
</reference>
<dbReference type="PANTHER" id="PTHR23407:SF1">
    <property type="entry name" value="5-FORMYLTETRAHYDROFOLATE CYCLO-LIGASE"/>
    <property type="match status" value="1"/>
</dbReference>
<dbReference type="OrthoDB" id="9801938at2"/>
<keyword evidence="6" id="KW-0436">Ligase</keyword>
<dbReference type="GeneID" id="64116503"/>
<dbReference type="GO" id="GO:0046872">
    <property type="term" value="F:metal ion binding"/>
    <property type="evidence" value="ECO:0007669"/>
    <property type="project" value="UniProtKB-KW"/>
</dbReference>
<dbReference type="EMBL" id="CP069486">
    <property type="protein sequence ID" value="QRO84671.1"/>
    <property type="molecule type" value="Genomic_DNA"/>
</dbReference>
<dbReference type="SUPFAM" id="SSF100950">
    <property type="entry name" value="NagB/RpiA/CoA transferase-like"/>
    <property type="match status" value="1"/>
</dbReference>
<comment type="cofactor">
    <cofactor evidence="5">
        <name>Mg(2+)</name>
        <dbReference type="ChEBI" id="CHEBI:18420"/>
    </cofactor>
</comment>
<dbReference type="GO" id="GO:0035999">
    <property type="term" value="P:tetrahydrofolate interconversion"/>
    <property type="evidence" value="ECO:0007669"/>
    <property type="project" value="TreeGrafter"/>
</dbReference>
<feature type="binding site" evidence="4">
    <location>
        <begin position="131"/>
        <end position="139"/>
    </location>
    <ligand>
        <name>ATP</name>
        <dbReference type="ChEBI" id="CHEBI:30616"/>
    </ligand>
</feature>
<evidence type="ECO:0000313" key="7">
    <source>
        <dbReference type="EMBL" id="QRO84671.1"/>
    </source>
</evidence>
<dbReference type="InterPro" id="IPR002698">
    <property type="entry name" value="FTHF_cligase"/>
</dbReference>
<accession>A0A2T4PRG1</accession>
<keyword evidence="2 4" id="KW-0547">Nucleotide-binding</keyword>
<name>A0A2T4PRG1_9STAP</name>
<evidence type="ECO:0000256" key="5">
    <source>
        <dbReference type="RuleBase" id="RU361279"/>
    </source>
</evidence>
<feature type="binding site" evidence="4">
    <location>
        <position position="50"/>
    </location>
    <ligand>
        <name>substrate</name>
    </ligand>
</feature>
<keyword evidence="9" id="KW-1185">Reference proteome</keyword>
<evidence type="ECO:0000256" key="1">
    <source>
        <dbReference type="ARBA" id="ARBA00010638"/>
    </source>
</evidence>
<evidence type="ECO:0000256" key="4">
    <source>
        <dbReference type="PIRSR" id="PIRSR006806-1"/>
    </source>
</evidence>
<keyword evidence="5" id="KW-0460">Magnesium</keyword>
<dbReference type="EC" id="6.3.3.2" evidence="5"/>
<keyword evidence="3 4" id="KW-0067">ATP-binding</keyword>
<evidence type="ECO:0000313" key="9">
    <source>
        <dbReference type="Proteomes" id="UP000627155"/>
    </source>
</evidence>
<dbReference type="Proteomes" id="UP000627155">
    <property type="component" value="Chromosome"/>
</dbReference>
<dbReference type="GO" id="GO:0005524">
    <property type="term" value="F:ATP binding"/>
    <property type="evidence" value="ECO:0007669"/>
    <property type="project" value="UniProtKB-KW"/>
</dbReference>
<organism evidence="6 8">
    <name type="scientific">Mammaliicoccus vitulinus</name>
    <dbReference type="NCBI Taxonomy" id="71237"/>
    <lineage>
        <taxon>Bacteria</taxon>
        <taxon>Bacillati</taxon>
        <taxon>Bacillota</taxon>
        <taxon>Bacilli</taxon>
        <taxon>Bacillales</taxon>
        <taxon>Staphylococcaceae</taxon>
        <taxon>Mammaliicoccus</taxon>
    </lineage>
</organism>
<dbReference type="Pfam" id="PF01812">
    <property type="entry name" value="5-FTHF_cyc-lig"/>
    <property type="match status" value="1"/>
</dbReference>
<dbReference type="NCBIfam" id="TIGR02727">
    <property type="entry name" value="MTHFS_bact"/>
    <property type="match status" value="1"/>
</dbReference>
<dbReference type="STRING" id="1167632.GCA_000286335_01194"/>
<feature type="binding site" evidence="4">
    <location>
        <begin position="4"/>
        <end position="8"/>
    </location>
    <ligand>
        <name>ATP</name>
        <dbReference type="ChEBI" id="CHEBI:30616"/>
    </ligand>
</feature>
<evidence type="ECO:0000256" key="3">
    <source>
        <dbReference type="ARBA" id="ARBA00022840"/>
    </source>
</evidence>
<gene>
    <name evidence="6" type="ORF">BU072_10830</name>
    <name evidence="7" type="ORF">I6J37_10860</name>
</gene>
<reference evidence="7 9" key="3">
    <citation type="submission" date="2021-02" db="EMBL/GenBank/DDBJ databases">
        <title>FDA dAtabase for Regulatory Grade micrObial Sequences (FDA-ARGOS): Supporting development and validation of Infectious Disease Dx tests.</title>
        <authorList>
            <person name="Sproer C."/>
            <person name="Gronow S."/>
            <person name="Severitt S."/>
            <person name="Schroder I."/>
            <person name="Tallon L."/>
            <person name="Sadzewicz L."/>
            <person name="Zhao X."/>
            <person name="Boylan J."/>
            <person name="Ott S."/>
            <person name="Bowen H."/>
            <person name="Vavikolanu K."/>
            <person name="Mehta A."/>
            <person name="Aluvathingal J."/>
            <person name="Nadendla S."/>
            <person name="Lowell S."/>
            <person name="Myers T."/>
            <person name="Yan Y."/>
            <person name="Sichtig H."/>
        </authorList>
    </citation>
    <scope>NUCLEOTIDE SEQUENCE [LARGE SCALE GENOMIC DNA]</scope>
    <source>
        <strain evidence="7 9">FDAARGOS_1207</strain>
    </source>
</reference>
<dbReference type="Proteomes" id="UP000241209">
    <property type="component" value="Unassembled WGS sequence"/>
</dbReference>
<evidence type="ECO:0000313" key="8">
    <source>
        <dbReference type="Proteomes" id="UP000241209"/>
    </source>
</evidence>
<dbReference type="PANTHER" id="PTHR23407">
    <property type="entry name" value="ATPASE INHIBITOR/5-FORMYLTETRAHYDROFOLATE CYCLO-LIGASE"/>
    <property type="match status" value="1"/>
</dbReference>
<reference evidence="6" key="2">
    <citation type="submission" date="2018-03" db="EMBL/GenBank/DDBJ databases">
        <authorList>
            <person name="Keele B.F."/>
        </authorList>
    </citation>
    <scope>NUCLEOTIDE SEQUENCE</scope>
    <source>
        <strain evidence="6">SNUC 2204</strain>
    </source>
</reference>
<keyword evidence="5" id="KW-0479">Metal-binding</keyword>
<dbReference type="GO" id="GO:0030272">
    <property type="term" value="F:5-formyltetrahydrofolate cyclo-ligase activity"/>
    <property type="evidence" value="ECO:0007669"/>
    <property type="project" value="UniProtKB-EC"/>
</dbReference>
<feature type="binding site" evidence="4">
    <location>
        <position position="55"/>
    </location>
    <ligand>
        <name>substrate</name>
    </ligand>
</feature>
<dbReference type="InterPro" id="IPR024185">
    <property type="entry name" value="FTHF_cligase-like_sf"/>
</dbReference>
<proteinExistence type="inferred from homology"/>